<protein>
    <submittedName>
        <fullName evidence="2">Uncharacterized protein</fullName>
    </submittedName>
</protein>
<feature type="compositionally biased region" description="Low complexity" evidence="1">
    <location>
        <begin position="90"/>
        <end position="104"/>
    </location>
</feature>
<dbReference type="EMBL" id="CP012673">
    <property type="protein sequence ID" value="AUX47838.1"/>
    <property type="molecule type" value="Genomic_DNA"/>
</dbReference>
<reference evidence="2 3" key="1">
    <citation type="submission" date="2015-09" db="EMBL/GenBank/DDBJ databases">
        <title>Sorangium comparison.</title>
        <authorList>
            <person name="Zaburannyi N."/>
            <person name="Bunk B."/>
            <person name="Overmann J."/>
            <person name="Mueller R."/>
        </authorList>
    </citation>
    <scope>NUCLEOTIDE SEQUENCE [LARGE SCALE GENOMIC DNA]</scope>
    <source>
        <strain evidence="2 3">So ce26</strain>
    </source>
</reference>
<evidence type="ECO:0000313" key="2">
    <source>
        <dbReference type="EMBL" id="AUX47838.1"/>
    </source>
</evidence>
<evidence type="ECO:0000313" key="3">
    <source>
        <dbReference type="Proteomes" id="UP000238348"/>
    </source>
</evidence>
<dbReference type="AlphaFoldDB" id="A0A2L0F8B6"/>
<name>A0A2L0F8B6_SORCE</name>
<gene>
    <name evidence="2" type="ORF">SOCE26_093640</name>
</gene>
<organism evidence="2 3">
    <name type="scientific">Sorangium cellulosum</name>
    <name type="common">Polyangium cellulosum</name>
    <dbReference type="NCBI Taxonomy" id="56"/>
    <lineage>
        <taxon>Bacteria</taxon>
        <taxon>Pseudomonadati</taxon>
        <taxon>Myxococcota</taxon>
        <taxon>Polyangia</taxon>
        <taxon>Polyangiales</taxon>
        <taxon>Polyangiaceae</taxon>
        <taxon>Sorangium</taxon>
    </lineage>
</organism>
<sequence>MDRCGTPEVEQVSPGADVARAVSFARRDVGKRMLHCSTAVRCRSTARPGPVCCNFRNLPCRASSSAMDTVRPRPEAACVHLARRGHAPHSSGSNSTVSPGSNTSTCPAGHVIVLARRSILKSRLLNKSGLRARWPQGFENTWPPARIIRRAPTSWRREPTEKGSGWKLIDENGVERVRFMRPDPRSQGVWGRLKLGYWRMQDELGRFLDENGNVVAETDPDFQFKTHIPYTGQ</sequence>
<feature type="region of interest" description="Disordered" evidence="1">
    <location>
        <begin position="83"/>
        <end position="104"/>
    </location>
</feature>
<dbReference type="Proteomes" id="UP000238348">
    <property type="component" value="Chromosome"/>
</dbReference>
<proteinExistence type="predicted"/>
<evidence type="ECO:0000256" key="1">
    <source>
        <dbReference type="SAM" id="MobiDB-lite"/>
    </source>
</evidence>
<accession>A0A2L0F8B6</accession>